<name>A0A8S5Q9N0_9CAUD</name>
<dbReference type="EMBL" id="BK015606">
    <property type="protein sequence ID" value="DAE15513.1"/>
    <property type="molecule type" value="Genomic_DNA"/>
</dbReference>
<proteinExistence type="predicted"/>
<reference evidence="2" key="1">
    <citation type="journal article" date="2021" name="Proc. Natl. Acad. Sci. U.S.A.">
        <title>A Catalog of Tens of Thousands of Viruses from Human Metagenomes Reveals Hidden Associations with Chronic Diseases.</title>
        <authorList>
            <person name="Tisza M.J."/>
            <person name="Buck C.B."/>
        </authorList>
    </citation>
    <scope>NUCLEOTIDE SEQUENCE</scope>
    <source>
        <strain evidence="2">CtZ5d16</strain>
    </source>
</reference>
<protein>
    <submittedName>
        <fullName evidence="2">Uncharacterized protein</fullName>
    </submittedName>
</protein>
<accession>A0A8S5Q9N0</accession>
<sequence length="119" mass="13929">MSGLMFPKIKTKKKRKSHAKSILQDKEDKRCYLCMLLYGDNSIKRVQEHHICFGTANHAKAEEMGLKVNLCAEKHHEAGPEAVHNNADVRRLLESEAQREYEKTHTRQEWMNHIGRNYL</sequence>
<feature type="region of interest" description="Disordered" evidence="1">
    <location>
        <begin position="1"/>
        <end position="21"/>
    </location>
</feature>
<evidence type="ECO:0000256" key="1">
    <source>
        <dbReference type="SAM" id="MobiDB-lite"/>
    </source>
</evidence>
<organism evidence="2">
    <name type="scientific">Podoviridae sp. ctZ5d16</name>
    <dbReference type="NCBI Taxonomy" id="2825257"/>
    <lineage>
        <taxon>Viruses</taxon>
        <taxon>Duplodnaviria</taxon>
        <taxon>Heunggongvirae</taxon>
        <taxon>Uroviricota</taxon>
        <taxon>Caudoviricetes</taxon>
    </lineage>
</organism>
<evidence type="ECO:0000313" key="2">
    <source>
        <dbReference type="EMBL" id="DAE15513.1"/>
    </source>
</evidence>
<feature type="compositionally biased region" description="Basic residues" evidence="1">
    <location>
        <begin position="9"/>
        <end position="19"/>
    </location>
</feature>